<name>A0ABY7G4I2_MYAAR</name>
<dbReference type="EMBL" id="CP111025">
    <property type="protein sequence ID" value="WAR26201.1"/>
    <property type="molecule type" value="Genomic_DNA"/>
</dbReference>
<sequence>MKVLACPAPLGTTVLPRGSMHPQECAIRAVTANQARYWLNPLKFSVLEKGSYYVTNMLETGNFSGGYYNTGNSLCNGSYTTGCDPGSYCSTDMLDTVTGNCSAGYYRTGNFTTDQPTGTGVTSYLSLQVTDAPQATSVFPTEPCDPGTFLLSQGATVNSFCLSCTAGKYCSQSGLSAIEGDCSQGMTSC</sequence>
<protein>
    <submittedName>
        <fullName evidence="1">Uncharacterized protein</fullName>
    </submittedName>
</protein>
<proteinExistence type="predicted"/>
<dbReference type="PANTHER" id="PTHR46104">
    <property type="entry name" value="GENE 9195-RELATED-RELATED"/>
    <property type="match status" value="1"/>
</dbReference>
<accession>A0ABY7G4I2</accession>
<dbReference type="Proteomes" id="UP001164746">
    <property type="component" value="Chromosome 14"/>
</dbReference>
<dbReference type="PANTHER" id="PTHR46104:SF1">
    <property type="entry name" value="GENE 9195-RELATED"/>
    <property type="match status" value="1"/>
</dbReference>
<evidence type="ECO:0000313" key="1">
    <source>
        <dbReference type="EMBL" id="WAR26201.1"/>
    </source>
</evidence>
<organism evidence="1 2">
    <name type="scientific">Mya arenaria</name>
    <name type="common">Soft-shell clam</name>
    <dbReference type="NCBI Taxonomy" id="6604"/>
    <lineage>
        <taxon>Eukaryota</taxon>
        <taxon>Metazoa</taxon>
        <taxon>Spiralia</taxon>
        <taxon>Lophotrochozoa</taxon>
        <taxon>Mollusca</taxon>
        <taxon>Bivalvia</taxon>
        <taxon>Autobranchia</taxon>
        <taxon>Heteroconchia</taxon>
        <taxon>Euheterodonta</taxon>
        <taxon>Imparidentia</taxon>
        <taxon>Neoheterodontei</taxon>
        <taxon>Myida</taxon>
        <taxon>Myoidea</taxon>
        <taxon>Myidae</taxon>
        <taxon>Mya</taxon>
    </lineage>
</organism>
<evidence type="ECO:0000313" key="2">
    <source>
        <dbReference type="Proteomes" id="UP001164746"/>
    </source>
</evidence>
<gene>
    <name evidence="1" type="ORF">MAR_011905</name>
</gene>
<keyword evidence="2" id="KW-1185">Reference proteome</keyword>
<reference evidence="1" key="1">
    <citation type="submission" date="2022-11" db="EMBL/GenBank/DDBJ databases">
        <title>Centuries of genome instability and evolution in soft-shell clam transmissible cancer (bioRxiv).</title>
        <authorList>
            <person name="Hart S.F.M."/>
            <person name="Yonemitsu M.A."/>
            <person name="Giersch R.M."/>
            <person name="Beal B.F."/>
            <person name="Arriagada G."/>
            <person name="Davis B.W."/>
            <person name="Ostrander E.A."/>
            <person name="Goff S.P."/>
            <person name="Metzger M.J."/>
        </authorList>
    </citation>
    <scope>NUCLEOTIDE SEQUENCE</scope>
    <source>
        <strain evidence="1">MELC-2E11</strain>
        <tissue evidence="1">Siphon/mantle</tissue>
    </source>
</reference>